<keyword evidence="1" id="KW-1185">Reference proteome</keyword>
<dbReference type="Proteomes" id="UP000887577">
    <property type="component" value="Unplaced"/>
</dbReference>
<reference evidence="2" key="1">
    <citation type="submission" date="2022-11" db="UniProtKB">
        <authorList>
            <consortium name="WormBaseParasite"/>
        </authorList>
    </citation>
    <scope>IDENTIFICATION</scope>
</reference>
<evidence type="ECO:0000313" key="2">
    <source>
        <dbReference type="WBParaSite" id="PSU_v2.g19441.t1"/>
    </source>
</evidence>
<organism evidence="1 2">
    <name type="scientific">Panagrolaimus superbus</name>
    <dbReference type="NCBI Taxonomy" id="310955"/>
    <lineage>
        <taxon>Eukaryota</taxon>
        <taxon>Metazoa</taxon>
        <taxon>Ecdysozoa</taxon>
        <taxon>Nematoda</taxon>
        <taxon>Chromadorea</taxon>
        <taxon>Rhabditida</taxon>
        <taxon>Tylenchina</taxon>
        <taxon>Panagrolaimomorpha</taxon>
        <taxon>Panagrolaimoidea</taxon>
        <taxon>Panagrolaimidae</taxon>
        <taxon>Panagrolaimus</taxon>
    </lineage>
</organism>
<name>A0A914YQ03_9BILA</name>
<dbReference type="WBParaSite" id="PSU_v2.g19441.t1">
    <property type="protein sequence ID" value="PSU_v2.g19441.t1"/>
    <property type="gene ID" value="PSU_v2.g19441"/>
</dbReference>
<proteinExistence type="predicted"/>
<accession>A0A914YQ03</accession>
<evidence type="ECO:0000313" key="1">
    <source>
        <dbReference type="Proteomes" id="UP000887577"/>
    </source>
</evidence>
<sequence length="68" mass="6992">MDSGIGVNQPITQMIGKNANGCNTWDRGTSSGVTTVTRVLTCNSDGELELTEGTDTGVVTQVECVTAG</sequence>
<protein>
    <submittedName>
        <fullName evidence="2">Uncharacterized protein</fullName>
    </submittedName>
</protein>
<dbReference type="AlphaFoldDB" id="A0A914YQ03"/>